<dbReference type="PROSITE" id="PS50294">
    <property type="entry name" value="WD_REPEATS_REGION"/>
    <property type="match status" value="2"/>
</dbReference>
<keyword evidence="7" id="KW-0479">Metal-binding</keyword>
<dbReference type="GO" id="GO:0046872">
    <property type="term" value="F:metal ion binding"/>
    <property type="evidence" value="ECO:0007669"/>
    <property type="project" value="UniProtKB-KW"/>
</dbReference>
<evidence type="ECO:0000256" key="6">
    <source>
        <dbReference type="ARBA" id="ARBA00022490"/>
    </source>
</evidence>
<dbReference type="Gene3D" id="3.60.15.10">
    <property type="entry name" value="Ribonuclease Z/Hydroxyacylglutathione hydrolase-like"/>
    <property type="match status" value="1"/>
</dbReference>
<proteinExistence type="inferred from homology"/>
<evidence type="ECO:0000256" key="12">
    <source>
        <dbReference type="SAM" id="MobiDB-lite"/>
    </source>
</evidence>
<evidence type="ECO:0000256" key="1">
    <source>
        <dbReference type="ARBA" id="ARBA00001947"/>
    </source>
</evidence>
<keyword evidence="9" id="KW-0862">Zinc</keyword>
<accession>A0AAV8AFR7</accession>
<keyword evidence="11" id="KW-0853">WD repeat</keyword>
<dbReference type="Pfam" id="PF24807">
    <property type="entry name" value="WD40_CDC20-Fz"/>
    <property type="match status" value="1"/>
</dbReference>
<dbReference type="PANTHER" id="PTHR11203">
    <property type="entry name" value="CLEAVAGE AND POLYADENYLATION SPECIFICITY FACTOR FAMILY MEMBER"/>
    <property type="match status" value="1"/>
</dbReference>
<keyword evidence="6" id="KW-0963">Cytoplasm</keyword>
<gene>
    <name evidence="15" type="ORF">M0812_04248</name>
</gene>
<sequence length="1057" mass="120611">MEIRITPLGAGQFVGKSCILIQLGPKTIMLDCGGHMGLKGNDRFPDFQLIPEGVNIDLLIISHFHLDHCAAMPILTEKYGYDGPIVMTPPTLAIIPLLLEDFLRVSESQNKREKPYTREMIHKCMSRVTPVNLHQSVMIDDDFEIIPFYAGHVLGAAMFYVRYGHQSAVYSGDFSMTSDRHLGCAKIKPLKPDVLITETTYGSSVRNSKSTRERNFLKRVQDCLSNGGKVLIPVFALGRAQELAILLETYWDRMGLTAPIYTATKLAEKANEYYRIFTQWTNEKIKQTYLEKNENIFDFKYIKSYEESNPNINGSEPMVILASPGMLHGGKSLEILRNWCSDEKNLVIIPGYCVKGTVGAALLSRPKGEKGRMKFPNGLDLEVNCTVIKISFSAHADKNGILSLITQCKPKNVICVHGDIKEMKPLSQLIKREFKIPSFCPKVNETISIPTQSRIPIRISRDLLKNNNTNNTILTNTNNNNNNSISGTMLFKDDKLYLLKGQEAIEMTRLKKFTLNFVETMECKGIHLHSKQWLLKIQNHILSKNTFIKEGSAKIIIAEQQNLIKIKGYSLNIQIQTDKIILKWSYKDEDLAMSEMYSPQKRYLSNVDRFIPQRTEKQMDLLIPPKRRTKKKKTKYNNNGIKKDLHLDILKYELLSEFNNTNEEENSKNFLQYRKNVPKNYKSIKDQTFKSEKKSPKKNKKRINTPKRNSPRRISPRYSLSPLCKKSEQLIKRSQNTKIRKFPTKPFRILEAPGLRDDYYLNLLDWGTKDLVVALGRSVYLWSPTSSDVTKLCKMEGENVSCVKWIQRGTHISVGTEEGKISLVDVEKQKIIRKFSDHNKRVGRISWKCHLMTSGSKQGRINIRDVRSKDSVVSYQAHSQEVCGLEWNQDEFLASGGNDNLIKIWSMRKIDKPIGILSDHTAGIKALTWVNNNFLVSGGGTRDQTIKCWSIRSMSCTKSVSTGSQVTNIHFSKNSNEILSTHGFTLNQINLWKYPSFKKITSIPSGHTSRILFFAINPTGEIICTGAGDETVRLWKMFPKPRQQYQKSGLKLSNNFR</sequence>
<dbReference type="GO" id="GO:0016787">
    <property type="term" value="F:hydrolase activity"/>
    <property type="evidence" value="ECO:0007669"/>
    <property type="project" value="UniProtKB-KW"/>
</dbReference>
<evidence type="ECO:0000313" key="16">
    <source>
        <dbReference type="Proteomes" id="UP001146793"/>
    </source>
</evidence>
<dbReference type="Gene3D" id="3.40.50.10890">
    <property type="match status" value="1"/>
</dbReference>
<keyword evidence="10" id="KW-0539">Nucleus</keyword>
<reference evidence="15" key="1">
    <citation type="submission" date="2022-08" db="EMBL/GenBank/DDBJ databases">
        <title>Novel sulphate-reducing endosymbionts in the free-living metamonad Anaeramoeba.</title>
        <authorList>
            <person name="Jerlstrom-Hultqvist J."/>
            <person name="Cepicka I."/>
            <person name="Gallot-Lavallee L."/>
            <person name="Salas-Leiva D."/>
            <person name="Curtis B.A."/>
            <person name="Zahonova K."/>
            <person name="Pipaliya S."/>
            <person name="Dacks J."/>
            <person name="Roger A.J."/>
        </authorList>
    </citation>
    <scope>NUCLEOTIDE SEQUENCE</scope>
    <source>
        <strain evidence="15">Busselton2</strain>
    </source>
</reference>
<organism evidence="15 16">
    <name type="scientific">Anaeramoeba flamelloides</name>
    <dbReference type="NCBI Taxonomy" id="1746091"/>
    <lineage>
        <taxon>Eukaryota</taxon>
        <taxon>Metamonada</taxon>
        <taxon>Anaeramoebidae</taxon>
        <taxon>Anaeramoeba</taxon>
    </lineage>
</organism>
<comment type="subcellular location">
    <subcellularLocation>
        <location evidence="3">Cytoplasm</location>
    </subcellularLocation>
    <subcellularLocation>
        <location evidence="2">Nucleus</location>
    </subcellularLocation>
</comment>
<dbReference type="EMBL" id="JANTQA010000008">
    <property type="protein sequence ID" value="KAJ3452479.1"/>
    <property type="molecule type" value="Genomic_DNA"/>
</dbReference>
<feature type="repeat" description="WD" evidence="11">
    <location>
        <begin position="1004"/>
        <end position="1037"/>
    </location>
</feature>
<protein>
    <submittedName>
        <fullName evidence="15">Integrator complex subunit</fullName>
    </submittedName>
</protein>
<evidence type="ECO:0000256" key="11">
    <source>
        <dbReference type="PROSITE-ProRule" id="PRU00221"/>
    </source>
</evidence>
<dbReference type="InterPro" id="IPR011108">
    <property type="entry name" value="RMMBL"/>
</dbReference>
<dbReference type="GO" id="GO:0005737">
    <property type="term" value="C:cytoplasm"/>
    <property type="evidence" value="ECO:0007669"/>
    <property type="project" value="UniProtKB-SubCell"/>
</dbReference>
<evidence type="ECO:0000256" key="7">
    <source>
        <dbReference type="ARBA" id="ARBA00022723"/>
    </source>
</evidence>
<dbReference type="InterPro" id="IPR056150">
    <property type="entry name" value="WD40_CDC20-Fz"/>
</dbReference>
<dbReference type="SUPFAM" id="SSF50978">
    <property type="entry name" value="WD40 repeat-like"/>
    <property type="match status" value="1"/>
</dbReference>
<dbReference type="SMART" id="SM00849">
    <property type="entry name" value="Lactamase_B"/>
    <property type="match status" value="1"/>
</dbReference>
<dbReference type="SUPFAM" id="SSF56281">
    <property type="entry name" value="Metallo-hydrolase/oxidoreductase"/>
    <property type="match status" value="1"/>
</dbReference>
<dbReference type="InterPro" id="IPR041897">
    <property type="entry name" value="INTS11-like_MBL-fold"/>
</dbReference>
<feature type="compositionally biased region" description="Basic and acidic residues" evidence="12">
    <location>
        <begin position="683"/>
        <end position="694"/>
    </location>
</feature>
<comment type="similarity">
    <text evidence="5">Belongs to the metallo-beta-lactamase superfamily. RNA-metabolizing metallo-beta-lactamase-like family. INTS11 subfamily.</text>
</comment>
<comment type="cofactor">
    <cofactor evidence="1">
        <name>Zn(2+)</name>
        <dbReference type="ChEBI" id="CHEBI:29105"/>
    </cofactor>
</comment>
<dbReference type="InterPro" id="IPR001680">
    <property type="entry name" value="WD40_rpt"/>
</dbReference>
<evidence type="ECO:0000313" key="15">
    <source>
        <dbReference type="EMBL" id="KAJ3452479.1"/>
    </source>
</evidence>
<comment type="similarity">
    <text evidence="4">Belongs to the WD repeat CDC20/Fizzy family.</text>
</comment>
<name>A0AAV8AFR7_9EUKA</name>
<dbReference type="GO" id="GO:0005634">
    <property type="term" value="C:nucleus"/>
    <property type="evidence" value="ECO:0007669"/>
    <property type="project" value="UniProtKB-SubCell"/>
</dbReference>
<keyword evidence="8" id="KW-0378">Hydrolase</keyword>
<comment type="caution">
    <text evidence="15">The sequence shown here is derived from an EMBL/GenBank/DDBJ whole genome shotgun (WGS) entry which is preliminary data.</text>
</comment>
<evidence type="ECO:0000256" key="8">
    <source>
        <dbReference type="ARBA" id="ARBA00022801"/>
    </source>
</evidence>
<dbReference type="SMART" id="SM01027">
    <property type="entry name" value="Beta-Casp"/>
    <property type="match status" value="1"/>
</dbReference>
<feature type="region of interest" description="Disordered" evidence="12">
    <location>
        <begin position="682"/>
        <end position="718"/>
    </location>
</feature>
<dbReference type="FunFam" id="3.40.50.10890:FF:000002">
    <property type="entry name" value="Integrator complex subunit 11"/>
    <property type="match status" value="1"/>
</dbReference>
<dbReference type="AlphaFoldDB" id="A0AAV8AFR7"/>
<dbReference type="InterPro" id="IPR050698">
    <property type="entry name" value="MBL"/>
</dbReference>
<dbReference type="SMART" id="SM00320">
    <property type="entry name" value="WD40"/>
    <property type="match status" value="6"/>
</dbReference>
<evidence type="ECO:0000259" key="13">
    <source>
        <dbReference type="SMART" id="SM00849"/>
    </source>
</evidence>
<evidence type="ECO:0000256" key="2">
    <source>
        <dbReference type="ARBA" id="ARBA00004123"/>
    </source>
</evidence>
<dbReference type="Pfam" id="PF07521">
    <property type="entry name" value="RMMBL"/>
    <property type="match status" value="1"/>
</dbReference>
<dbReference type="Pfam" id="PF10996">
    <property type="entry name" value="Beta-Casp"/>
    <property type="match status" value="1"/>
</dbReference>
<dbReference type="Proteomes" id="UP001146793">
    <property type="component" value="Unassembled WGS sequence"/>
</dbReference>
<feature type="compositionally biased region" description="Basic residues" evidence="12">
    <location>
        <begin position="695"/>
        <end position="715"/>
    </location>
</feature>
<evidence type="ECO:0000259" key="14">
    <source>
        <dbReference type="SMART" id="SM01027"/>
    </source>
</evidence>
<feature type="domain" description="Metallo-beta-lactamase" evidence="13">
    <location>
        <begin position="15"/>
        <end position="220"/>
    </location>
</feature>
<dbReference type="Pfam" id="PF16661">
    <property type="entry name" value="Lactamase_B_6"/>
    <property type="match status" value="1"/>
</dbReference>
<dbReference type="GO" id="GO:0004521">
    <property type="term" value="F:RNA endonuclease activity"/>
    <property type="evidence" value="ECO:0007669"/>
    <property type="project" value="TreeGrafter"/>
</dbReference>
<dbReference type="PROSITE" id="PS50082">
    <property type="entry name" value="WD_REPEATS_2"/>
    <property type="match status" value="2"/>
</dbReference>
<dbReference type="PANTHER" id="PTHR11203:SF37">
    <property type="entry name" value="INTEGRATOR COMPLEX SUBUNIT 11"/>
    <property type="match status" value="1"/>
</dbReference>
<dbReference type="InterPro" id="IPR001279">
    <property type="entry name" value="Metallo-B-lactamas"/>
</dbReference>
<dbReference type="GO" id="GO:0016180">
    <property type="term" value="P:snRNA processing"/>
    <property type="evidence" value="ECO:0007669"/>
    <property type="project" value="TreeGrafter"/>
</dbReference>
<evidence type="ECO:0000256" key="4">
    <source>
        <dbReference type="ARBA" id="ARBA00006445"/>
    </source>
</evidence>
<evidence type="ECO:0000256" key="5">
    <source>
        <dbReference type="ARBA" id="ARBA00007093"/>
    </source>
</evidence>
<feature type="repeat" description="WD" evidence="11">
    <location>
        <begin position="875"/>
        <end position="908"/>
    </location>
</feature>
<dbReference type="CDD" id="cd16291">
    <property type="entry name" value="INTS11-like_MBL-fold"/>
    <property type="match status" value="1"/>
</dbReference>
<dbReference type="InterPro" id="IPR036322">
    <property type="entry name" value="WD40_repeat_dom_sf"/>
</dbReference>
<dbReference type="InterPro" id="IPR015943">
    <property type="entry name" value="WD40/YVTN_repeat-like_dom_sf"/>
</dbReference>
<dbReference type="InterPro" id="IPR036866">
    <property type="entry name" value="RibonucZ/Hydroxyglut_hydro"/>
</dbReference>
<dbReference type="Gene3D" id="2.130.10.10">
    <property type="entry name" value="YVTN repeat-like/Quinoprotein amine dehydrogenase"/>
    <property type="match status" value="1"/>
</dbReference>
<feature type="domain" description="Beta-Casp" evidence="14">
    <location>
        <begin position="240"/>
        <end position="362"/>
    </location>
</feature>
<dbReference type="InterPro" id="IPR022712">
    <property type="entry name" value="Beta_Casp"/>
</dbReference>
<evidence type="ECO:0000256" key="10">
    <source>
        <dbReference type="ARBA" id="ARBA00023242"/>
    </source>
</evidence>
<evidence type="ECO:0000256" key="3">
    <source>
        <dbReference type="ARBA" id="ARBA00004496"/>
    </source>
</evidence>
<evidence type="ECO:0000256" key="9">
    <source>
        <dbReference type="ARBA" id="ARBA00022833"/>
    </source>
</evidence>